<evidence type="ECO:0000313" key="4">
    <source>
        <dbReference type="EMBL" id="KAA5540394.1"/>
    </source>
</evidence>
<dbReference type="InterPro" id="IPR048289">
    <property type="entry name" value="RRM2_NsCP33-like"/>
</dbReference>
<dbReference type="RefSeq" id="WP_150078334.1">
    <property type="nucleotide sequence ID" value="NZ_VWOX01000013.1"/>
</dbReference>
<evidence type="ECO:0000313" key="5">
    <source>
        <dbReference type="Proteomes" id="UP000324479"/>
    </source>
</evidence>
<organism evidence="4 5">
    <name type="scientific">Roseiconus nitratireducens</name>
    <dbReference type="NCBI Taxonomy" id="2605748"/>
    <lineage>
        <taxon>Bacteria</taxon>
        <taxon>Pseudomonadati</taxon>
        <taxon>Planctomycetota</taxon>
        <taxon>Planctomycetia</taxon>
        <taxon>Pirellulales</taxon>
        <taxon>Pirellulaceae</taxon>
        <taxon>Roseiconus</taxon>
    </lineage>
</organism>
<evidence type="ECO:0000256" key="2">
    <source>
        <dbReference type="SAM" id="MobiDB-lite"/>
    </source>
</evidence>
<dbReference type="InterPro" id="IPR012677">
    <property type="entry name" value="Nucleotide-bd_a/b_plait_sf"/>
</dbReference>
<dbReference type="Proteomes" id="UP000324479">
    <property type="component" value="Unassembled WGS sequence"/>
</dbReference>
<comment type="caution">
    <text evidence="4">The sequence shown here is derived from an EMBL/GenBank/DDBJ whole genome shotgun (WGS) entry which is preliminary data.</text>
</comment>
<dbReference type="InterPro" id="IPR000504">
    <property type="entry name" value="RRM_dom"/>
</dbReference>
<dbReference type="EMBL" id="VWOX01000013">
    <property type="protein sequence ID" value="KAA5540394.1"/>
    <property type="molecule type" value="Genomic_DNA"/>
</dbReference>
<dbReference type="PANTHER" id="PTHR48027">
    <property type="entry name" value="HETEROGENEOUS NUCLEAR RIBONUCLEOPROTEIN 87F-RELATED"/>
    <property type="match status" value="1"/>
</dbReference>
<evidence type="ECO:0000256" key="1">
    <source>
        <dbReference type="ARBA" id="ARBA00022884"/>
    </source>
</evidence>
<accession>A0A5M6CYU7</accession>
<protein>
    <submittedName>
        <fullName evidence="4">RNA-binding protein</fullName>
    </submittedName>
</protein>
<dbReference type="PROSITE" id="PS50102">
    <property type="entry name" value="RRM"/>
    <property type="match status" value="1"/>
</dbReference>
<reference evidence="4 5" key="1">
    <citation type="submission" date="2019-08" db="EMBL/GenBank/DDBJ databases">
        <authorList>
            <person name="Dhanesh K."/>
            <person name="Kumar G."/>
            <person name="Sasikala C."/>
            <person name="Venkata Ramana C."/>
        </authorList>
    </citation>
    <scope>NUCLEOTIDE SEQUENCE [LARGE SCALE GENOMIC DNA]</scope>
    <source>
        <strain evidence="4 5">JC645</strain>
    </source>
</reference>
<dbReference type="InterPro" id="IPR035979">
    <property type="entry name" value="RBD_domain_sf"/>
</dbReference>
<feature type="region of interest" description="Disordered" evidence="2">
    <location>
        <begin position="74"/>
        <end position="116"/>
    </location>
</feature>
<dbReference type="AlphaFoldDB" id="A0A5M6CYU7"/>
<keyword evidence="5" id="KW-1185">Reference proteome</keyword>
<dbReference type="Gene3D" id="3.30.70.330">
    <property type="match status" value="1"/>
</dbReference>
<feature type="compositionally biased region" description="Gly residues" evidence="2">
    <location>
        <begin position="82"/>
        <end position="116"/>
    </location>
</feature>
<dbReference type="GO" id="GO:0003723">
    <property type="term" value="F:RNA binding"/>
    <property type="evidence" value="ECO:0007669"/>
    <property type="project" value="UniProtKB-KW"/>
</dbReference>
<proteinExistence type="predicted"/>
<keyword evidence="1" id="KW-0694">RNA-binding</keyword>
<dbReference type="SMART" id="SM00360">
    <property type="entry name" value="RRM"/>
    <property type="match status" value="1"/>
</dbReference>
<dbReference type="CDD" id="cd21608">
    <property type="entry name" value="RRM2_NsCP33_like"/>
    <property type="match status" value="1"/>
</dbReference>
<evidence type="ECO:0000259" key="3">
    <source>
        <dbReference type="PROSITE" id="PS50102"/>
    </source>
</evidence>
<sequence>MKMYVGNLAWAVTTEKLEELFGQYGQVDDAIVLTDRETGRSRGFGFVTMGDDAAKEAIEALDGQDFEGRPLRVNEAQERAPRGGGGGGGGYRGGGGGNRGGGGGYGGGGGGGRGGW</sequence>
<dbReference type="InterPro" id="IPR052462">
    <property type="entry name" value="SLIRP/GR-RBP-like"/>
</dbReference>
<feature type="domain" description="RRM" evidence="3">
    <location>
        <begin position="1"/>
        <end position="78"/>
    </location>
</feature>
<dbReference type="SUPFAM" id="SSF54928">
    <property type="entry name" value="RNA-binding domain, RBD"/>
    <property type="match status" value="1"/>
</dbReference>
<gene>
    <name evidence="4" type="ORF">FYK55_20450</name>
</gene>
<name>A0A5M6CYU7_9BACT</name>
<dbReference type="Pfam" id="PF00076">
    <property type="entry name" value="RRM_1"/>
    <property type="match status" value="1"/>
</dbReference>